<sequence>MKMVGESGGGSGDDLLSIPLFRFGHQLNPVHLSLWRRPPSPAAATTSSPPPLFQCWAGKGAGGGWSGCCSGEHDGDESGRGWRWWAH</sequence>
<organism evidence="1">
    <name type="scientific">Oryza glumipatula</name>
    <dbReference type="NCBI Taxonomy" id="40148"/>
    <lineage>
        <taxon>Eukaryota</taxon>
        <taxon>Viridiplantae</taxon>
        <taxon>Streptophyta</taxon>
        <taxon>Embryophyta</taxon>
        <taxon>Tracheophyta</taxon>
        <taxon>Spermatophyta</taxon>
        <taxon>Magnoliopsida</taxon>
        <taxon>Liliopsida</taxon>
        <taxon>Poales</taxon>
        <taxon>Poaceae</taxon>
        <taxon>BOP clade</taxon>
        <taxon>Oryzoideae</taxon>
        <taxon>Oryzeae</taxon>
        <taxon>Oryzinae</taxon>
        <taxon>Oryza</taxon>
    </lineage>
</organism>
<dbReference type="HOGENOM" id="CLU_2487050_0_0_1"/>
<dbReference type="Proteomes" id="UP000026961">
    <property type="component" value="Chromosome 2"/>
</dbReference>
<evidence type="ECO:0000313" key="1">
    <source>
        <dbReference type="EnsemblPlants" id="OGLUM02G29210.2"/>
    </source>
</evidence>
<reference evidence="1" key="2">
    <citation type="submission" date="2018-05" db="EMBL/GenBank/DDBJ databases">
        <title>OgluRS3 (Oryza glumaepatula Reference Sequence Version 3).</title>
        <authorList>
            <person name="Zhang J."/>
            <person name="Kudrna D."/>
            <person name="Lee S."/>
            <person name="Talag J."/>
            <person name="Welchert J."/>
            <person name="Wing R.A."/>
        </authorList>
    </citation>
    <scope>NUCLEOTIDE SEQUENCE [LARGE SCALE GENOMIC DNA]</scope>
</reference>
<dbReference type="Gramene" id="OGLUM02G29210.2">
    <property type="protein sequence ID" value="OGLUM02G29210.2"/>
    <property type="gene ID" value="OGLUM02G29210"/>
</dbReference>
<reference evidence="1" key="1">
    <citation type="submission" date="2015-04" db="UniProtKB">
        <authorList>
            <consortium name="EnsemblPlants"/>
        </authorList>
    </citation>
    <scope>IDENTIFICATION</scope>
</reference>
<dbReference type="EnsemblPlants" id="OGLUM02G29210.2">
    <property type="protein sequence ID" value="OGLUM02G29210.2"/>
    <property type="gene ID" value="OGLUM02G29210"/>
</dbReference>
<keyword evidence="2" id="KW-1185">Reference proteome</keyword>
<dbReference type="AlphaFoldDB" id="A0A0D9YWQ5"/>
<accession>A0A0D9YWQ5</accession>
<name>A0A0D9YWQ5_9ORYZ</name>
<evidence type="ECO:0000313" key="2">
    <source>
        <dbReference type="Proteomes" id="UP000026961"/>
    </source>
</evidence>
<protein>
    <submittedName>
        <fullName evidence="1">Uncharacterized protein</fullName>
    </submittedName>
</protein>
<proteinExistence type="predicted"/>